<dbReference type="PANTHER" id="PTHR11439">
    <property type="entry name" value="GAG-POL-RELATED RETROTRANSPOSON"/>
    <property type="match status" value="1"/>
</dbReference>
<proteinExistence type="predicted"/>
<accession>A0AAV2G498</accession>
<organism evidence="2 3">
    <name type="scientific">Linum trigynum</name>
    <dbReference type="NCBI Taxonomy" id="586398"/>
    <lineage>
        <taxon>Eukaryota</taxon>
        <taxon>Viridiplantae</taxon>
        <taxon>Streptophyta</taxon>
        <taxon>Embryophyta</taxon>
        <taxon>Tracheophyta</taxon>
        <taxon>Spermatophyta</taxon>
        <taxon>Magnoliopsida</taxon>
        <taxon>eudicotyledons</taxon>
        <taxon>Gunneridae</taxon>
        <taxon>Pentapetalae</taxon>
        <taxon>rosids</taxon>
        <taxon>fabids</taxon>
        <taxon>Malpighiales</taxon>
        <taxon>Linaceae</taxon>
        <taxon>Linum</taxon>
    </lineage>
</organism>
<dbReference type="CDD" id="cd09272">
    <property type="entry name" value="RNase_HI_RT_Ty1"/>
    <property type="match status" value="1"/>
</dbReference>
<protein>
    <recommendedName>
        <fullName evidence="1">Reverse transcriptase Ty1/copia-type domain-containing protein</fullName>
    </recommendedName>
</protein>
<gene>
    <name evidence="2" type="ORF">LTRI10_LOCUS45275</name>
</gene>
<feature type="domain" description="Reverse transcriptase Ty1/copia-type" evidence="1">
    <location>
        <begin position="2"/>
        <end position="214"/>
    </location>
</feature>
<evidence type="ECO:0000313" key="2">
    <source>
        <dbReference type="EMBL" id="CAL1405491.1"/>
    </source>
</evidence>
<name>A0AAV2G498_9ROSI</name>
<keyword evidence="3" id="KW-1185">Reference proteome</keyword>
<dbReference type="InterPro" id="IPR013103">
    <property type="entry name" value="RVT_2"/>
</dbReference>
<dbReference type="Pfam" id="PF07727">
    <property type="entry name" value="RVT_2"/>
    <property type="match status" value="1"/>
</dbReference>
<dbReference type="PANTHER" id="PTHR11439:SF491">
    <property type="entry name" value="INTEGRASE CATALYTIC DOMAIN-CONTAINING PROTEIN"/>
    <property type="match status" value="1"/>
</dbReference>
<dbReference type="InterPro" id="IPR043502">
    <property type="entry name" value="DNA/RNA_pol_sf"/>
</dbReference>
<sequence>MKFKARVVARGFSQREGVDYDEIFSPVVRHTSIRVLLAIVAHYDLELEQLDVNTTFLHGELEEEIYMTQPEGFEVSGKEDYVCKLKKSLYGLKQSPRQWYKRFDSYMLELGYSRSPYDCCVYHNKVEDGSMIYLVLYVEDMLIAARSKSDIQKLKGLLSAEFEMKDLGASQKILGMEIYRDRSKKKLFLSQKSYIQKQLSRFGMSSAKPLNTPSASNVHLSSAYAPQSEAEKEYISRVPYASVVGSLMYAMVCTRPDLAHVVNVVSRFMIQPGKEHWQAVKRIFRYLKGTPDVGISFGSDTECLVSGYSDSDYAGDVDTRRSMTGYVFTLGSSVVSWKATLQSAVTLSTTEAEYMALTEAAKEGIWLKGLVGDQGLHHDQAVVYCDSLSAICLAKDQVHHKRTKDIDVRYHFLSTEKRIKVKKVGTADNPADMFTKSIPYGKFQHCLDLLNVLSG</sequence>
<dbReference type="Proteomes" id="UP001497516">
    <property type="component" value="Chromosome 8"/>
</dbReference>
<dbReference type="EMBL" id="OZ034821">
    <property type="protein sequence ID" value="CAL1405491.1"/>
    <property type="molecule type" value="Genomic_DNA"/>
</dbReference>
<dbReference type="SUPFAM" id="SSF56672">
    <property type="entry name" value="DNA/RNA polymerases"/>
    <property type="match status" value="1"/>
</dbReference>
<dbReference type="AlphaFoldDB" id="A0AAV2G498"/>
<evidence type="ECO:0000259" key="1">
    <source>
        <dbReference type="Pfam" id="PF07727"/>
    </source>
</evidence>
<reference evidence="2 3" key="1">
    <citation type="submission" date="2024-04" db="EMBL/GenBank/DDBJ databases">
        <authorList>
            <person name="Fracassetti M."/>
        </authorList>
    </citation>
    <scope>NUCLEOTIDE SEQUENCE [LARGE SCALE GENOMIC DNA]</scope>
</reference>
<evidence type="ECO:0000313" key="3">
    <source>
        <dbReference type="Proteomes" id="UP001497516"/>
    </source>
</evidence>